<proteinExistence type="predicted"/>
<reference evidence="1 2" key="1">
    <citation type="submission" date="2023-03" db="EMBL/GenBank/DDBJ databases">
        <title>WGS of Gossypium arboreum.</title>
        <authorList>
            <person name="Yu D."/>
        </authorList>
    </citation>
    <scope>NUCLEOTIDE SEQUENCE [LARGE SCALE GENOMIC DNA]</scope>
    <source>
        <tissue evidence="1">Leaf</tissue>
    </source>
</reference>
<dbReference type="EMBL" id="JARKNE010000003">
    <property type="protein sequence ID" value="KAK5838922.1"/>
    <property type="molecule type" value="Genomic_DNA"/>
</dbReference>
<evidence type="ECO:0000313" key="1">
    <source>
        <dbReference type="EMBL" id="KAK5838922.1"/>
    </source>
</evidence>
<name>A0ABR0QIW5_GOSAR</name>
<gene>
    <name evidence="1" type="ORF">PVK06_007669</name>
</gene>
<accession>A0ABR0QIW5</accession>
<protein>
    <submittedName>
        <fullName evidence="1">Uncharacterized protein</fullName>
    </submittedName>
</protein>
<organism evidence="1 2">
    <name type="scientific">Gossypium arboreum</name>
    <name type="common">Tree cotton</name>
    <name type="synonym">Gossypium nanking</name>
    <dbReference type="NCBI Taxonomy" id="29729"/>
    <lineage>
        <taxon>Eukaryota</taxon>
        <taxon>Viridiplantae</taxon>
        <taxon>Streptophyta</taxon>
        <taxon>Embryophyta</taxon>
        <taxon>Tracheophyta</taxon>
        <taxon>Spermatophyta</taxon>
        <taxon>Magnoliopsida</taxon>
        <taxon>eudicotyledons</taxon>
        <taxon>Gunneridae</taxon>
        <taxon>Pentapetalae</taxon>
        <taxon>rosids</taxon>
        <taxon>malvids</taxon>
        <taxon>Malvales</taxon>
        <taxon>Malvaceae</taxon>
        <taxon>Malvoideae</taxon>
        <taxon>Gossypium</taxon>
    </lineage>
</organism>
<evidence type="ECO:0000313" key="2">
    <source>
        <dbReference type="Proteomes" id="UP001358586"/>
    </source>
</evidence>
<dbReference type="Proteomes" id="UP001358586">
    <property type="component" value="Chromosome 3"/>
</dbReference>
<sequence>MAEDRFLQCYIRNLPTPPSSLIEPYLREADFWHVAFVDRGCKLWSGGDPRCTHSIFHAASVLSFWRMCIYSWGYQWMGR</sequence>
<keyword evidence="2" id="KW-1185">Reference proteome</keyword>
<comment type="caution">
    <text evidence="1">The sequence shown here is derived from an EMBL/GenBank/DDBJ whole genome shotgun (WGS) entry which is preliminary data.</text>
</comment>